<accession>A0A6J2X7H0</accession>
<evidence type="ECO:0000259" key="5">
    <source>
        <dbReference type="PROSITE" id="PS51037"/>
    </source>
</evidence>
<dbReference type="PANTHER" id="PTHR23195">
    <property type="entry name" value="YEATS DOMAIN"/>
    <property type="match status" value="1"/>
</dbReference>
<feature type="region of interest" description="Disordered" evidence="4">
    <location>
        <begin position="373"/>
        <end position="398"/>
    </location>
</feature>
<dbReference type="RefSeq" id="XP_030746940.1">
    <property type="nucleotide sequence ID" value="XM_030891080.1"/>
</dbReference>
<proteinExistence type="predicted"/>
<dbReference type="FunCoup" id="A0A6J2X7H0">
    <property type="interactions" value="54"/>
</dbReference>
<gene>
    <name evidence="7" type="primary">LOC115875573</name>
</gene>
<dbReference type="GeneID" id="115875573"/>
<evidence type="ECO:0000256" key="4">
    <source>
        <dbReference type="SAM" id="MobiDB-lite"/>
    </source>
</evidence>
<name>A0A6J2X7H0_SITOR</name>
<keyword evidence="6" id="KW-1185">Reference proteome</keyword>
<evidence type="ECO:0000256" key="1">
    <source>
        <dbReference type="ARBA" id="ARBA00023242"/>
    </source>
</evidence>
<keyword evidence="3" id="KW-0175">Coiled coil</keyword>
<dbReference type="InterPro" id="IPR005033">
    <property type="entry name" value="YEATS"/>
</dbReference>
<feature type="coiled-coil region" evidence="3">
    <location>
        <begin position="43"/>
        <end position="74"/>
    </location>
</feature>
<dbReference type="InParanoid" id="A0A6J2X7H0"/>
<evidence type="ECO:0000256" key="3">
    <source>
        <dbReference type="SAM" id="Coils"/>
    </source>
</evidence>
<comment type="subcellular location">
    <subcellularLocation>
        <location evidence="2">Nucleus</location>
    </subcellularLocation>
</comment>
<dbReference type="KEGG" id="soy:115875573"/>
<protein>
    <submittedName>
        <fullName evidence="7">YEATS domain-containing protein 2-like</fullName>
    </submittedName>
</protein>
<evidence type="ECO:0000313" key="7">
    <source>
        <dbReference type="RefSeq" id="XP_030746940.1"/>
    </source>
</evidence>
<evidence type="ECO:0000256" key="2">
    <source>
        <dbReference type="PROSITE-ProRule" id="PRU00376"/>
    </source>
</evidence>
<dbReference type="InterPro" id="IPR055127">
    <property type="entry name" value="YEATS2_3HBD"/>
</dbReference>
<dbReference type="GO" id="GO:0006355">
    <property type="term" value="P:regulation of DNA-templated transcription"/>
    <property type="evidence" value="ECO:0007669"/>
    <property type="project" value="InterPro"/>
</dbReference>
<dbReference type="GO" id="GO:0005634">
    <property type="term" value="C:nucleus"/>
    <property type="evidence" value="ECO:0007669"/>
    <property type="project" value="UniProtKB-SubCell"/>
</dbReference>
<dbReference type="InterPro" id="IPR038704">
    <property type="entry name" value="YEAST_sf"/>
</dbReference>
<dbReference type="AlphaFoldDB" id="A0A6J2X7H0"/>
<keyword evidence="1 2" id="KW-0539">Nucleus</keyword>
<dbReference type="Pfam" id="PF03366">
    <property type="entry name" value="YEATS"/>
    <property type="match status" value="1"/>
</dbReference>
<dbReference type="Gene3D" id="2.60.40.1970">
    <property type="entry name" value="YEATS domain"/>
    <property type="match status" value="1"/>
</dbReference>
<organism evidence="6 7">
    <name type="scientific">Sitophilus oryzae</name>
    <name type="common">Rice weevil</name>
    <name type="synonym">Curculio oryzae</name>
    <dbReference type="NCBI Taxonomy" id="7048"/>
    <lineage>
        <taxon>Eukaryota</taxon>
        <taxon>Metazoa</taxon>
        <taxon>Ecdysozoa</taxon>
        <taxon>Arthropoda</taxon>
        <taxon>Hexapoda</taxon>
        <taxon>Insecta</taxon>
        <taxon>Pterygota</taxon>
        <taxon>Neoptera</taxon>
        <taxon>Endopterygota</taxon>
        <taxon>Coleoptera</taxon>
        <taxon>Polyphaga</taxon>
        <taxon>Cucujiformia</taxon>
        <taxon>Curculionidae</taxon>
        <taxon>Dryophthorinae</taxon>
        <taxon>Sitophilus</taxon>
    </lineage>
</organism>
<reference evidence="7" key="1">
    <citation type="submission" date="2025-08" db="UniProtKB">
        <authorList>
            <consortium name="RefSeq"/>
        </authorList>
    </citation>
    <scope>IDENTIFICATION</scope>
    <source>
        <tissue evidence="7">Gonads</tissue>
    </source>
</reference>
<feature type="domain" description="YEATS" evidence="5">
    <location>
        <begin position="189"/>
        <end position="335"/>
    </location>
</feature>
<dbReference type="CDD" id="cd16907">
    <property type="entry name" value="YEATS_YEATS2_like"/>
    <property type="match status" value="1"/>
</dbReference>
<dbReference type="InterPro" id="IPR055129">
    <property type="entry name" value="YEATS_dom"/>
</dbReference>
<dbReference type="PROSITE" id="PS51037">
    <property type="entry name" value="YEATS"/>
    <property type="match status" value="1"/>
</dbReference>
<sequence>MNQNENTHNSVEIDPDYESTNTAIRNVELKEEEDNQLTVDKIKKLLQEEFDHELQERQKQLEEIEEKIFKARKLLHVVRYVLISSYYNNKALEHEKDGTASLEYSNILSGQNRIHPAIKKLLGTNVNNFKFLDGRTKRKIPPKNDHTIAEEPEVKKIKLDVVSVPEKVEIAPPVKAEPSVVESKLQEVATQRMKVQHKIVIGNISYFKKSLEQDNLTHKWMVYVKIFRGTKQGPEVSESMISKVFFCLHPSYKPHDVVEVCNPPFHLSRRGWGEFPLRVKIFFKSPRNKPVDIIHKLKLDKTFTERQTLGNETIETVFLYDDHPVKELNSIIILQDNSAECLKQEASTSSEHDYCYESVNSNKTAEVKLNNNNNNVKDHSYSMPSAKDSQKVGVKKQKSPIKQPYNELIYGLGPNYLDPNKSKSRRVRSKINNSPEKDPKNVFKVLKTVTGQSIKFLPESFSQILLGNGNVVSVKFLKQQPASSTNNRQIDGQNIVRHMIDQEKYMLQIPNLHFKCMGEALPYLFKRIPLWAQDATDSKYKSVYPFMACSQKEYQSWNVGKRLSSEWSRAKAIKRILSSETYSKNWSTKAIFMYGRSHLYTPTVPSYKLFRNESPEKRLILNCFESDTQNGYPDLAPVQIKEENVNIISPEKVIPEPNTVRKSYVDGSNKSLAQECAYVKETALDVGIILKSEELVPGVLTNASERVLLEAVKCFAENLIRRSQNFLICDGDYRESNAVITTDEVRRALDERKEFQTITKFRESKMTMDFFS</sequence>
<dbReference type="Proteomes" id="UP000504635">
    <property type="component" value="Unplaced"/>
</dbReference>
<evidence type="ECO:0000313" key="6">
    <source>
        <dbReference type="Proteomes" id="UP000504635"/>
    </source>
</evidence>
<dbReference type="OrthoDB" id="1741717at2759"/>
<dbReference type="Pfam" id="PF22951">
    <property type="entry name" value="3HBD"/>
    <property type="match status" value="1"/>
</dbReference>